<dbReference type="UniPathway" id="UPA00659"/>
<dbReference type="InterPro" id="IPR014748">
    <property type="entry name" value="Enoyl-CoA_hydra_C"/>
</dbReference>
<dbReference type="CDD" id="cd06558">
    <property type="entry name" value="crotonase-like"/>
    <property type="match status" value="1"/>
</dbReference>
<dbReference type="Gene3D" id="3.90.226.10">
    <property type="entry name" value="2-enoyl-CoA Hydratase, Chain A, domain 1"/>
    <property type="match status" value="1"/>
</dbReference>
<evidence type="ECO:0000256" key="11">
    <source>
        <dbReference type="ARBA" id="ARBA00055786"/>
    </source>
</evidence>
<dbReference type="GO" id="GO:0051750">
    <property type="term" value="F:delta(3,5)-delta(2,4)-dienoyl-CoA isomerase activity"/>
    <property type="evidence" value="ECO:0007669"/>
    <property type="project" value="TreeGrafter"/>
</dbReference>
<evidence type="ECO:0000256" key="3">
    <source>
        <dbReference type="ARBA" id="ARBA00005254"/>
    </source>
</evidence>
<dbReference type="PANTHER" id="PTHR43149:SF1">
    <property type="entry name" value="DELTA(3,5)-DELTA(2,4)-DIENOYL-COA ISOMERASE, MITOCHONDRIAL"/>
    <property type="match status" value="1"/>
</dbReference>
<dbReference type="GO" id="GO:0005739">
    <property type="term" value="C:mitochondrion"/>
    <property type="evidence" value="ECO:0007669"/>
    <property type="project" value="TreeGrafter"/>
</dbReference>
<dbReference type="OMA" id="QYVAHVE"/>
<comment type="subcellular location">
    <subcellularLocation>
        <location evidence="1">Peroxisome</location>
    </subcellularLocation>
</comment>
<evidence type="ECO:0000256" key="2">
    <source>
        <dbReference type="ARBA" id="ARBA00005005"/>
    </source>
</evidence>
<evidence type="ECO:0000256" key="1">
    <source>
        <dbReference type="ARBA" id="ARBA00004275"/>
    </source>
</evidence>
<dbReference type="Proteomes" id="UP000594454">
    <property type="component" value="Chromosome 5"/>
</dbReference>
<evidence type="ECO:0000256" key="8">
    <source>
        <dbReference type="ARBA" id="ARBA00023235"/>
    </source>
</evidence>
<dbReference type="FunFam" id="1.10.12.10:FF:000004">
    <property type="entry name" value="Delta3,5-delta2,4-dienoyl-CoA isomerase"/>
    <property type="match status" value="1"/>
</dbReference>
<evidence type="ECO:0000256" key="12">
    <source>
        <dbReference type="ARBA" id="ARBA00071021"/>
    </source>
</evidence>
<protein>
    <recommendedName>
        <fullName evidence="12">Delta(3,5)-Delta(2,4)-dienoyl-CoA isomerase, mitochondrial</fullName>
    </recommendedName>
</protein>
<reference evidence="13 14" key="1">
    <citation type="submission" date="2020-11" db="EMBL/GenBank/DDBJ databases">
        <authorList>
            <person name="Wallbank WR R."/>
            <person name="Pardo Diaz C."/>
            <person name="Kozak K."/>
            <person name="Martin S."/>
            <person name="Jiggins C."/>
            <person name="Moest M."/>
            <person name="Warren A I."/>
            <person name="Generalovic N T."/>
            <person name="Byers J.R.P. K."/>
            <person name="Montejo-Kovacevich G."/>
            <person name="Yen C E."/>
        </authorList>
    </citation>
    <scope>NUCLEOTIDE SEQUENCE [LARGE SCALE GENOMIC DNA]</scope>
</reference>
<comment type="catalytic activity">
    <reaction evidence="10">
        <text>(3E,5Z,8Z,11Z,14Z)-eicosapentaenoyl-CoA = (2E,4E,8Z,11Z,14Z)-eicosapentaenoyl-CoA</text>
        <dbReference type="Rhea" id="RHEA:45224"/>
        <dbReference type="ChEBI" id="CHEBI:85090"/>
        <dbReference type="ChEBI" id="CHEBI:85091"/>
    </reaction>
</comment>
<gene>
    <name evidence="13" type="ORF">HERILL_LOCUS12202</name>
</gene>
<proteinExistence type="inferred from homology"/>
<keyword evidence="8" id="KW-0413">Isomerase</keyword>
<evidence type="ECO:0000256" key="10">
    <source>
        <dbReference type="ARBA" id="ARBA00052809"/>
    </source>
</evidence>
<dbReference type="EMBL" id="LR899013">
    <property type="protein sequence ID" value="CAD7089669.1"/>
    <property type="molecule type" value="Genomic_DNA"/>
</dbReference>
<evidence type="ECO:0000256" key="4">
    <source>
        <dbReference type="ARBA" id="ARBA00022832"/>
    </source>
</evidence>
<sequence>MLGQRSLMLGRSVITSQIQSSAKRLLCSATEQTPSKINKFKEIAVTIPKPFVYQVELNKPQKYNAISMQMWIEIKDCFEQLSDDPDCRVIILSGAGKHFTAGIDLNSMMKLGQELSQIEDVGRKAVHLNKRIKLYQDGFSALEVCRKPVIAAVHSACIGAGIDIITAADIRYCSEDAWFQVKEVEIGMAADVGTLQRLPKAIGSQSLARELCLTGRKFLSKEAHASGLVSKVFADKDTLINGAIELAETIASMSPIAVQATKKNMVYSLDHTNQEGLDQIREMNQAFLQSEDFANAVMAQISKDEKPVFSKL</sequence>
<evidence type="ECO:0000313" key="14">
    <source>
        <dbReference type="Proteomes" id="UP000594454"/>
    </source>
</evidence>
<dbReference type="FunFam" id="3.90.226.10:FF:000024">
    <property type="entry name" value="Delta3,5-delta2,4-dienoyl-CoA isomerase"/>
    <property type="match status" value="1"/>
</dbReference>
<dbReference type="GO" id="GO:0006635">
    <property type="term" value="P:fatty acid beta-oxidation"/>
    <property type="evidence" value="ECO:0007669"/>
    <property type="project" value="UniProtKB-UniPathway"/>
</dbReference>
<keyword evidence="7" id="KW-0576">Peroxisome</keyword>
<dbReference type="FunCoup" id="A0A7R8UZX4">
    <property type="interactions" value="1421"/>
</dbReference>
<dbReference type="InterPro" id="IPR029045">
    <property type="entry name" value="ClpP/crotonase-like_dom_sf"/>
</dbReference>
<dbReference type="PANTHER" id="PTHR43149">
    <property type="entry name" value="ENOYL-COA HYDRATASE"/>
    <property type="match status" value="1"/>
</dbReference>
<organism evidence="13 14">
    <name type="scientific">Hermetia illucens</name>
    <name type="common">Black soldier fly</name>
    <dbReference type="NCBI Taxonomy" id="343691"/>
    <lineage>
        <taxon>Eukaryota</taxon>
        <taxon>Metazoa</taxon>
        <taxon>Ecdysozoa</taxon>
        <taxon>Arthropoda</taxon>
        <taxon>Hexapoda</taxon>
        <taxon>Insecta</taxon>
        <taxon>Pterygota</taxon>
        <taxon>Neoptera</taxon>
        <taxon>Endopterygota</taxon>
        <taxon>Diptera</taxon>
        <taxon>Brachycera</taxon>
        <taxon>Stratiomyomorpha</taxon>
        <taxon>Stratiomyidae</taxon>
        <taxon>Hermetiinae</taxon>
        <taxon>Hermetia</taxon>
    </lineage>
</organism>
<dbReference type="Gene3D" id="1.10.12.10">
    <property type="entry name" value="Lyase 2-enoyl-coa Hydratase, Chain A, domain 2"/>
    <property type="match status" value="1"/>
</dbReference>
<comment type="similarity">
    <text evidence="3">Belongs to the enoyl-CoA hydratase/isomerase family.</text>
</comment>
<evidence type="ECO:0000256" key="9">
    <source>
        <dbReference type="ARBA" id="ARBA00051408"/>
    </source>
</evidence>
<keyword evidence="4" id="KW-0276">Fatty acid metabolism</keyword>
<evidence type="ECO:0000256" key="7">
    <source>
        <dbReference type="ARBA" id="ARBA00023140"/>
    </source>
</evidence>
<comment type="catalytic activity">
    <reaction evidence="9">
        <text>(3E,5Z)-octadienoyl-CoA = (2E,4E)-octadienoyl-CoA</text>
        <dbReference type="Rhea" id="RHEA:45244"/>
        <dbReference type="ChEBI" id="CHEBI:62243"/>
        <dbReference type="ChEBI" id="CHEBI:85108"/>
    </reaction>
</comment>
<evidence type="ECO:0000313" key="13">
    <source>
        <dbReference type="EMBL" id="CAD7089669.1"/>
    </source>
</evidence>
<accession>A0A7R8UZX4</accession>
<dbReference type="InParanoid" id="A0A7R8UZX4"/>
<dbReference type="GO" id="GO:0005777">
    <property type="term" value="C:peroxisome"/>
    <property type="evidence" value="ECO:0007669"/>
    <property type="project" value="UniProtKB-SubCell"/>
</dbReference>
<evidence type="ECO:0000256" key="6">
    <source>
        <dbReference type="ARBA" id="ARBA00023098"/>
    </source>
</evidence>
<evidence type="ECO:0000256" key="5">
    <source>
        <dbReference type="ARBA" id="ARBA00022990"/>
    </source>
</evidence>
<keyword evidence="6" id="KW-0443">Lipid metabolism</keyword>
<dbReference type="InterPro" id="IPR045002">
    <property type="entry name" value="Ech1-like"/>
</dbReference>
<dbReference type="Pfam" id="PF00378">
    <property type="entry name" value="ECH_1"/>
    <property type="match status" value="1"/>
</dbReference>
<name>A0A7R8UZX4_HERIL</name>
<dbReference type="OrthoDB" id="14970at2759"/>
<comment type="pathway">
    <text evidence="2">Lipid metabolism; fatty acid beta-oxidation.</text>
</comment>
<dbReference type="InterPro" id="IPR001753">
    <property type="entry name" value="Enoyl-CoA_hydra/iso"/>
</dbReference>
<dbReference type="SUPFAM" id="SSF52096">
    <property type="entry name" value="ClpP/crotonase"/>
    <property type="match status" value="1"/>
</dbReference>
<dbReference type="AlphaFoldDB" id="A0A7R8UZX4"/>
<keyword evidence="14" id="KW-1185">Reference proteome</keyword>
<comment type="function">
    <text evidence="11">Isomerization of 3-trans,5-cis-dienoyl-CoA to 2-trans,4-trans-dienoyl-CoA.</text>
</comment>
<keyword evidence="5" id="KW-0007">Acetylation</keyword>